<dbReference type="CTD" id="6013"/>
<reference evidence="10" key="2">
    <citation type="submission" date="2025-08" db="UniProtKB">
        <authorList>
            <consortium name="Ensembl"/>
        </authorList>
    </citation>
    <scope>IDENTIFICATION</scope>
</reference>
<dbReference type="GO" id="GO:0005179">
    <property type="term" value="F:hormone activity"/>
    <property type="evidence" value="ECO:0007669"/>
    <property type="project" value="UniProtKB-KW"/>
</dbReference>
<dbReference type="CDD" id="cd04365">
    <property type="entry name" value="IlGF_relaxin_like"/>
    <property type="match status" value="1"/>
</dbReference>
<feature type="signal peptide" evidence="8">
    <location>
        <begin position="1"/>
        <end position="22"/>
    </location>
</feature>
<dbReference type="PANTHER" id="PTHR20968:SF4">
    <property type="entry name" value="RELAXIN 3"/>
    <property type="match status" value="1"/>
</dbReference>
<dbReference type="InterPro" id="IPR022353">
    <property type="entry name" value="Insulin_CS"/>
</dbReference>
<dbReference type="InterPro" id="IPR016179">
    <property type="entry name" value="Insulin-like"/>
</dbReference>
<keyword evidence="4" id="KW-0964">Secreted</keyword>
<evidence type="ECO:0000256" key="7">
    <source>
        <dbReference type="SAM" id="MobiDB-lite"/>
    </source>
</evidence>
<dbReference type="GO" id="GO:0001664">
    <property type="term" value="F:G protein-coupled receptor binding"/>
    <property type="evidence" value="ECO:0007669"/>
    <property type="project" value="TreeGrafter"/>
</dbReference>
<proteinExistence type="inferred from homology"/>
<feature type="compositionally biased region" description="Low complexity" evidence="7">
    <location>
        <begin position="92"/>
        <end position="108"/>
    </location>
</feature>
<accession>A0AAR2JWZ6</accession>
<dbReference type="Proteomes" id="UP001501920">
    <property type="component" value="Chromosome 16"/>
</dbReference>
<dbReference type="GO" id="GO:0005576">
    <property type="term" value="C:extracellular region"/>
    <property type="evidence" value="ECO:0007669"/>
    <property type="project" value="UniProtKB-SubCell"/>
</dbReference>
<dbReference type="RefSeq" id="XP_017540574.2">
    <property type="nucleotide sequence ID" value="XM_017685085.2"/>
</dbReference>
<keyword evidence="6" id="KW-1015">Disulfide bond</keyword>
<evidence type="ECO:0000256" key="2">
    <source>
        <dbReference type="ARBA" id="ARBA00009034"/>
    </source>
</evidence>
<evidence type="ECO:0000259" key="9">
    <source>
        <dbReference type="SMART" id="SM00078"/>
    </source>
</evidence>
<name>A0AAR2JWZ6_PYGNA</name>
<dbReference type="Ensembl" id="ENSPNAT00000057364.1">
    <property type="protein sequence ID" value="ENSPNAP00000056588.1"/>
    <property type="gene ID" value="ENSPNAG00000035064.1"/>
</dbReference>
<keyword evidence="5" id="KW-0372">Hormone</keyword>
<sequence>MSGSRLCPVAMLLLCGVCVCVSEGSPQRDYGVKLCGREFIRAVIFTCGGSRWRRSVDQDPERLDQNNPFLLTSYQSPSDRTGESIWTPNNKPPSFLSSSSSSSSSPSLNELLQAMGEQTKSDRVEPNPSEDLLRDGEVRTWLDALLPSGRFRKMDISWSSPDRKKRNFSLGLAGMCCNQGCTKNDIGRLC</sequence>
<organism evidence="10 11">
    <name type="scientific">Pygocentrus nattereri</name>
    <name type="common">Red-bellied piranha</name>
    <dbReference type="NCBI Taxonomy" id="42514"/>
    <lineage>
        <taxon>Eukaryota</taxon>
        <taxon>Metazoa</taxon>
        <taxon>Chordata</taxon>
        <taxon>Craniata</taxon>
        <taxon>Vertebrata</taxon>
        <taxon>Euteleostomi</taxon>
        <taxon>Actinopterygii</taxon>
        <taxon>Neopterygii</taxon>
        <taxon>Teleostei</taxon>
        <taxon>Ostariophysi</taxon>
        <taxon>Characiformes</taxon>
        <taxon>Characoidei</taxon>
        <taxon>Pygocentrus</taxon>
    </lineage>
</organism>
<reference evidence="10" key="3">
    <citation type="submission" date="2025-09" db="UniProtKB">
        <authorList>
            <consortium name="Ensembl"/>
        </authorList>
    </citation>
    <scope>IDENTIFICATION</scope>
</reference>
<evidence type="ECO:0000313" key="10">
    <source>
        <dbReference type="Ensembl" id="ENSPNAP00000056588.1"/>
    </source>
</evidence>
<feature type="compositionally biased region" description="Polar residues" evidence="7">
    <location>
        <begin position="65"/>
        <end position="89"/>
    </location>
</feature>
<comment type="similarity">
    <text evidence="2">Belongs to the insulin family.</text>
</comment>
<dbReference type="AlphaFoldDB" id="A0AAR2JWZ6"/>
<evidence type="ECO:0000256" key="4">
    <source>
        <dbReference type="ARBA" id="ARBA00022525"/>
    </source>
</evidence>
<dbReference type="GeneID" id="108412859"/>
<dbReference type="PANTHER" id="PTHR20968">
    <property type="entry name" value="ILGF DOMAIN-CONTAINING PROTEIN"/>
    <property type="match status" value="1"/>
</dbReference>
<evidence type="ECO:0000256" key="6">
    <source>
        <dbReference type="ARBA" id="ARBA00023157"/>
    </source>
</evidence>
<dbReference type="InterPro" id="IPR022352">
    <property type="entry name" value="Ins/IGF/rlx"/>
</dbReference>
<feature type="domain" description="Insulin-like" evidence="9">
    <location>
        <begin position="32"/>
        <end position="190"/>
    </location>
</feature>
<evidence type="ECO:0000256" key="8">
    <source>
        <dbReference type="SAM" id="SignalP"/>
    </source>
</evidence>
<keyword evidence="8" id="KW-0732">Signal</keyword>
<dbReference type="SMART" id="SM00078">
    <property type="entry name" value="IlGF"/>
    <property type="match status" value="1"/>
</dbReference>
<dbReference type="InterPro" id="IPR051777">
    <property type="entry name" value="Insulin-like_neuro_ligands"/>
</dbReference>
<keyword evidence="11" id="KW-1185">Reference proteome</keyword>
<evidence type="ECO:0000313" key="11">
    <source>
        <dbReference type="Proteomes" id="UP001501920"/>
    </source>
</evidence>
<dbReference type="InterPro" id="IPR036438">
    <property type="entry name" value="Insulin-like_sf"/>
</dbReference>
<dbReference type="PRINTS" id="PR00276">
    <property type="entry name" value="INSULINFAMLY"/>
</dbReference>
<evidence type="ECO:0000256" key="5">
    <source>
        <dbReference type="ARBA" id="ARBA00022702"/>
    </source>
</evidence>
<feature type="region of interest" description="Disordered" evidence="7">
    <location>
        <begin position="58"/>
        <end position="109"/>
    </location>
</feature>
<dbReference type="CDD" id="cd00101">
    <property type="entry name" value="IlGF_like"/>
    <property type="match status" value="1"/>
</dbReference>
<evidence type="ECO:0000256" key="3">
    <source>
        <dbReference type="ARBA" id="ARBA00011207"/>
    </source>
</evidence>
<comment type="subcellular location">
    <subcellularLocation>
        <location evidence="1">Secreted</location>
    </subcellularLocation>
</comment>
<dbReference type="SUPFAM" id="SSF56994">
    <property type="entry name" value="Insulin-like"/>
    <property type="match status" value="1"/>
</dbReference>
<dbReference type="GeneTree" id="ENSGT00940000154396"/>
<dbReference type="PROSITE" id="PS00262">
    <property type="entry name" value="INSULIN"/>
    <property type="match status" value="1"/>
</dbReference>
<reference evidence="10 11" key="1">
    <citation type="submission" date="2020-10" db="EMBL/GenBank/DDBJ databases">
        <title>Pygocentrus nattereri (red-bellied piranha) genome, fPygNat1, primary haplotype.</title>
        <authorList>
            <person name="Myers G."/>
            <person name="Meyer A."/>
            <person name="Karagic N."/>
            <person name="Pippel M."/>
            <person name="Winkler S."/>
            <person name="Tracey A."/>
            <person name="Wood J."/>
            <person name="Formenti G."/>
            <person name="Howe K."/>
            <person name="Fedrigo O."/>
            <person name="Jarvis E.D."/>
        </authorList>
    </citation>
    <scope>NUCLEOTIDE SEQUENCE [LARGE SCALE GENOMIC DNA]</scope>
</reference>
<protein>
    <recommendedName>
        <fullName evidence="9">Insulin-like domain-containing protein</fullName>
    </recommendedName>
</protein>
<feature type="chain" id="PRO_5043703346" description="Insulin-like domain-containing protein" evidence="8">
    <location>
        <begin position="23"/>
        <end position="190"/>
    </location>
</feature>
<comment type="subunit">
    <text evidence="3">Heterodimer of a B chain and an A chain linked by two disulfide bonds.</text>
</comment>
<evidence type="ECO:0000256" key="1">
    <source>
        <dbReference type="ARBA" id="ARBA00004613"/>
    </source>
</evidence>